<dbReference type="EMBL" id="KB007960">
    <property type="protein sequence ID" value="ELR18159.1"/>
    <property type="molecule type" value="Genomic_DNA"/>
</dbReference>
<feature type="compositionally biased region" description="Acidic residues" evidence="2">
    <location>
        <begin position="69"/>
        <end position="86"/>
    </location>
</feature>
<keyword evidence="5" id="KW-1185">Reference proteome</keyword>
<accession>L8GY36</accession>
<dbReference type="OrthoDB" id="20531at2759"/>
<feature type="compositionally biased region" description="Low complexity" evidence="2">
    <location>
        <begin position="887"/>
        <end position="897"/>
    </location>
</feature>
<reference evidence="4 5" key="1">
    <citation type="journal article" date="2013" name="Genome Biol.">
        <title>Genome of Acanthamoeba castellanii highlights extensive lateral gene transfer and early evolution of tyrosine kinase signaling.</title>
        <authorList>
            <person name="Clarke M."/>
            <person name="Lohan A.J."/>
            <person name="Liu B."/>
            <person name="Lagkouvardos I."/>
            <person name="Roy S."/>
            <person name="Zafar N."/>
            <person name="Bertelli C."/>
            <person name="Schilde C."/>
            <person name="Kianianmomeni A."/>
            <person name="Burglin T.R."/>
            <person name="Frech C."/>
            <person name="Turcotte B."/>
            <person name="Kopec K.O."/>
            <person name="Synnott J.M."/>
            <person name="Choo C."/>
            <person name="Paponov I."/>
            <person name="Finkler A."/>
            <person name="Soon Heng Tan C."/>
            <person name="Hutchins A.P."/>
            <person name="Weinmeier T."/>
            <person name="Rattei T."/>
            <person name="Chu J.S."/>
            <person name="Gimenez G."/>
            <person name="Irimia M."/>
            <person name="Rigden D.J."/>
            <person name="Fitzpatrick D.A."/>
            <person name="Lorenzo-Morales J."/>
            <person name="Bateman A."/>
            <person name="Chiu C.H."/>
            <person name="Tang P."/>
            <person name="Hegemann P."/>
            <person name="Fromm H."/>
            <person name="Raoult D."/>
            <person name="Greub G."/>
            <person name="Miranda-Saavedra D."/>
            <person name="Chen N."/>
            <person name="Nash P."/>
            <person name="Ginger M.L."/>
            <person name="Horn M."/>
            <person name="Schaap P."/>
            <person name="Caler L."/>
            <person name="Loftus B."/>
        </authorList>
    </citation>
    <scope>NUCLEOTIDE SEQUENCE [LARGE SCALE GENOMIC DNA]</scope>
    <source>
        <strain evidence="4 5">Neff</strain>
    </source>
</reference>
<dbReference type="InterPro" id="IPR037191">
    <property type="entry name" value="VPS9_dom_sf"/>
</dbReference>
<feature type="region of interest" description="Disordered" evidence="2">
    <location>
        <begin position="887"/>
        <end position="912"/>
    </location>
</feature>
<dbReference type="PROSITE" id="PS51205">
    <property type="entry name" value="VPS9"/>
    <property type="match status" value="1"/>
</dbReference>
<dbReference type="RefSeq" id="XP_004340179.1">
    <property type="nucleotide sequence ID" value="XM_004340131.1"/>
</dbReference>
<dbReference type="Gene3D" id="2.20.110.10">
    <property type="entry name" value="Histone H3 K4-specific methyltransferase SET7/9 N-terminal domain"/>
    <property type="match status" value="4"/>
</dbReference>
<dbReference type="InterPro" id="IPR003409">
    <property type="entry name" value="MORN"/>
</dbReference>
<evidence type="ECO:0000313" key="5">
    <source>
        <dbReference type="Proteomes" id="UP000011083"/>
    </source>
</evidence>
<feature type="domain" description="VPS9" evidence="3">
    <location>
        <begin position="611"/>
        <end position="820"/>
    </location>
</feature>
<name>L8GY36_ACACF</name>
<dbReference type="Pfam" id="PF02204">
    <property type="entry name" value="VPS9"/>
    <property type="match status" value="1"/>
</dbReference>
<dbReference type="SUPFAM" id="SSF82185">
    <property type="entry name" value="Histone H3 K4-specific methyltransferase SET7/9 N-terminal domain"/>
    <property type="match status" value="2"/>
</dbReference>
<dbReference type="Gene3D" id="1.20.1050.80">
    <property type="entry name" value="VPS9 domain"/>
    <property type="match status" value="1"/>
</dbReference>
<protein>
    <submittedName>
        <fullName evidence="4">MORN repeatcontaining protein</fullName>
    </submittedName>
</protein>
<evidence type="ECO:0000256" key="2">
    <source>
        <dbReference type="SAM" id="MobiDB-lite"/>
    </source>
</evidence>
<feature type="region of interest" description="Disordered" evidence="2">
    <location>
        <begin position="63"/>
        <end position="117"/>
    </location>
</feature>
<proteinExistence type="predicted"/>
<dbReference type="AlphaFoldDB" id="L8GY36"/>
<dbReference type="Proteomes" id="UP000011083">
    <property type="component" value="Unassembled WGS sequence"/>
</dbReference>
<dbReference type="Pfam" id="PF02493">
    <property type="entry name" value="MORN"/>
    <property type="match status" value="6"/>
</dbReference>
<evidence type="ECO:0000259" key="3">
    <source>
        <dbReference type="PROSITE" id="PS51205"/>
    </source>
</evidence>
<gene>
    <name evidence="4" type="ORF">ACA1_368910</name>
</gene>
<dbReference type="SMART" id="SM00698">
    <property type="entry name" value="MORN"/>
    <property type="match status" value="7"/>
</dbReference>
<evidence type="ECO:0000313" key="4">
    <source>
        <dbReference type="EMBL" id="ELR18159.1"/>
    </source>
</evidence>
<dbReference type="VEuPathDB" id="AmoebaDB:ACA1_368910"/>
<dbReference type="PANTHER" id="PTHR43215">
    <property type="entry name" value="RADIAL SPOKE HEAD 1 HOMOLOG"/>
    <property type="match status" value="1"/>
</dbReference>
<sequence>MEGPTRQEEDEASPAVEQKQSLKLSRKLARMDSALAELRSLHRLHSAWVDAGFTTNVVGDQRVAQSAGEENDEEERNLLEVDEDDGGSSGGWKFAPSRSSWATGEEDGCDAAAATSPSTSFINSHHHAAGPSLLSTSGALVSPSMPRLACEDEEGVEVELELDDDDEGVPIPDHHHHDKAQGATSLASAMSSPGGSGSSPPSSSSPSSREVSGEKSPASQRRRVALLRTKSNQRDEWTEGEVRSESRKGQYDGTYDSEGSKDGAGRFVYGDGGLYEGEWEKDQRHGFGTMTYASGEKYQGQWVEDRKEGTGTYTWRQGQYLYSGQWKNGQRWGKASFRFGNGVWYFEGEWKEDAPCPEGLLRGPHLSYVGEVMAVITSARGMRHAPYTLYQHGHGTGTYAQGDRYFGNWKKGKRDAFGVYIGRQGERFFGNWRDDQPRGLGLWIHADGTQYLGEFDKGKPSGKGQLRFANGDALDGVQWNGDLVLKALYTRAAAKGQAGSQWATNPKWVLFVGDALEQHEEHPLELLMERWVAFFKWSYAPLPSYETKEAVRNQLRSAVEDVNSFIDYLVQEVRFADNCPQQRNLLRRFVGRYVLTYTHSSIFSLYRRVNKKTDARLSIKMKSLGRATTRDLGIAENFQLAQQSPFSPAEDLTRQARGRAFLGSHKADTNTDRKATLDTRGGKSQKQPYKEAIKLLGALPNTPPYEKAQRLLSVSEAVIDAVRKYWLFRSPNTDMSAMMGAEEKFPIFTYLVLKADIPNLFSELQYVSDFIRQQSFGPAAHYAGGSDGGGGCIEAEAKYRLAELEAAVNYLLTLNWSVRDSAGVLVPRAWVEQRLRDAIGDLAADVRQLTVDDRPTVELMHQHAGWTTDLLTTMGLDIDLPLPAAADANNNNSDDSNVGPKPTTAATNTNHGAIRAHSPSLVITLRVRHSPETYLRFAELVTRAT</sequence>
<organism evidence="4 5">
    <name type="scientific">Acanthamoeba castellanii (strain ATCC 30010 / Neff)</name>
    <dbReference type="NCBI Taxonomy" id="1257118"/>
    <lineage>
        <taxon>Eukaryota</taxon>
        <taxon>Amoebozoa</taxon>
        <taxon>Discosea</taxon>
        <taxon>Longamoebia</taxon>
        <taxon>Centramoebida</taxon>
        <taxon>Acanthamoebidae</taxon>
        <taxon>Acanthamoeba</taxon>
    </lineage>
</organism>
<feature type="region of interest" description="Disordered" evidence="2">
    <location>
        <begin position="165"/>
        <end position="263"/>
    </location>
</feature>
<dbReference type="GeneID" id="14919089"/>
<feature type="compositionally biased region" description="Basic and acidic residues" evidence="2">
    <location>
        <begin position="232"/>
        <end position="250"/>
    </location>
</feature>
<keyword evidence="1" id="KW-0677">Repeat</keyword>
<dbReference type="KEGG" id="acan:ACA1_368910"/>
<dbReference type="SUPFAM" id="SSF109993">
    <property type="entry name" value="VPS9 domain"/>
    <property type="match status" value="1"/>
</dbReference>
<dbReference type="PANTHER" id="PTHR43215:SF14">
    <property type="entry name" value="RADIAL SPOKE HEAD 1 HOMOLOG"/>
    <property type="match status" value="1"/>
</dbReference>
<evidence type="ECO:0000256" key="1">
    <source>
        <dbReference type="ARBA" id="ARBA00022737"/>
    </source>
</evidence>
<feature type="region of interest" description="Disordered" evidence="2">
    <location>
        <begin position="1"/>
        <end position="23"/>
    </location>
</feature>
<feature type="compositionally biased region" description="Low complexity" evidence="2">
    <location>
        <begin position="198"/>
        <end position="208"/>
    </location>
</feature>
<dbReference type="InterPro" id="IPR003123">
    <property type="entry name" value="VPS9"/>
</dbReference>